<dbReference type="Gene3D" id="3.30.70.100">
    <property type="match status" value="1"/>
</dbReference>
<dbReference type="Pfam" id="PF03992">
    <property type="entry name" value="ABM"/>
    <property type="match status" value="1"/>
</dbReference>
<dbReference type="InterPro" id="IPR011008">
    <property type="entry name" value="Dimeric_a/b-barrel"/>
</dbReference>
<evidence type="ECO:0000259" key="1">
    <source>
        <dbReference type="PROSITE" id="PS51725"/>
    </source>
</evidence>
<dbReference type="AlphaFoldDB" id="A0A6J5ZCJ4"/>
<sequence length="96" mass="10873">MIMETAFMDIIPGQESEFEAAMDQAKSVVAQAAGFNVIHIHRGIERPSTYMVAIGWDSVADHMDGFRTSELFTQWRALIGPFFASPPQVEHWQLFE</sequence>
<dbReference type="EMBL" id="CAESAJ010000082">
    <property type="protein sequence ID" value="CAB4339186.1"/>
    <property type="molecule type" value="Genomic_DNA"/>
</dbReference>
<gene>
    <name evidence="2" type="ORF">UFOPK3770_00812</name>
</gene>
<feature type="domain" description="ABM" evidence="1">
    <location>
        <begin position="2"/>
        <end position="91"/>
    </location>
</feature>
<dbReference type="SUPFAM" id="SSF54909">
    <property type="entry name" value="Dimeric alpha+beta barrel"/>
    <property type="match status" value="1"/>
</dbReference>
<evidence type="ECO:0000313" key="2">
    <source>
        <dbReference type="EMBL" id="CAB4339186.1"/>
    </source>
</evidence>
<protein>
    <submittedName>
        <fullName evidence="2">Unannotated protein</fullName>
    </submittedName>
</protein>
<accession>A0A6J5ZCJ4</accession>
<reference evidence="2" key="1">
    <citation type="submission" date="2020-05" db="EMBL/GenBank/DDBJ databases">
        <authorList>
            <person name="Chiriac C."/>
            <person name="Salcher M."/>
            <person name="Ghai R."/>
            <person name="Kavagutti S V."/>
        </authorList>
    </citation>
    <scope>NUCLEOTIDE SEQUENCE</scope>
</reference>
<dbReference type="PROSITE" id="PS51725">
    <property type="entry name" value="ABM"/>
    <property type="match status" value="1"/>
</dbReference>
<name>A0A6J5ZCJ4_9ZZZZ</name>
<proteinExistence type="predicted"/>
<organism evidence="2">
    <name type="scientific">freshwater metagenome</name>
    <dbReference type="NCBI Taxonomy" id="449393"/>
    <lineage>
        <taxon>unclassified sequences</taxon>
        <taxon>metagenomes</taxon>
        <taxon>ecological metagenomes</taxon>
    </lineage>
</organism>
<dbReference type="InterPro" id="IPR007138">
    <property type="entry name" value="ABM_dom"/>
</dbReference>